<dbReference type="PROSITE" id="PS50850">
    <property type="entry name" value="MFS"/>
    <property type="match status" value="1"/>
</dbReference>
<evidence type="ECO:0000313" key="9">
    <source>
        <dbReference type="EMBL" id="PQO44379.1"/>
    </source>
</evidence>
<evidence type="ECO:0000256" key="6">
    <source>
        <dbReference type="SAM" id="MobiDB-lite"/>
    </source>
</evidence>
<dbReference type="AlphaFoldDB" id="A0A2S8GIW3"/>
<dbReference type="EMBL" id="PUHZ01000020">
    <property type="protein sequence ID" value="PQO44379.1"/>
    <property type="molecule type" value="Genomic_DNA"/>
</dbReference>
<evidence type="ECO:0000256" key="2">
    <source>
        <dbReference type="ARBA" id="ARBA00022448"/>
    </source>
</evidence>
<reference evidence="9 10" key="1">
    <citation type="submission" date="2018-02" db="EMBL/GenBank/DDBJ databases">
        <title>Comparative genomes isolates from brazilian mangrove.</title>
        <authorList>
            <person name="Araujo J.E."/>
            <person name="Taketani R.G."/>
            <person name="Silva M.C.P."/>
            <person name="Loureco M.V."/>
            <person name="Andreote F.D."/>
        </authorList>
    </citation>
    <scope>NUCLEOTIDE SEQUENCE [LARGE SCALE GENOMIC DNA]</scope>
    <source>
        <strain evidence="9 10">Nap-Phe MGV</strain>
    </source>
</reference>
<keyword evidence="5 7" id="KW-0472">Membrane</keyword>
<dbReference type="Pfam" id="PF07690">
    <property type="entry name" value="MFS_1"/>
    <property type="match status" value="1"/>
</dbReference>
<dbReference type="InterPro" id="IPR020846">
    <property type="entry name" value="MFS_dom"/>
</dbReference>
<dbReference type="InterPro" id="IPR011701">
    <property type="entry name" value="MFS"/>
</dbReference>
<evidence type="ECO:0000256" key="7">
    <source>
        <dbReference type="SAM" id="Phobius"/>
    </source>
</evidence>
<feature type="transmembrane region" description="Helical" evidence="7">
    <location>
        <begin position="322"/>
        <end position="342"/>
    </location>
</feature>
<evidence type="ECO:0000259" key="8">
    <source>
        <dbReference type="PROSITE" id="PS50850"/>
    </source>
</evidence>
<feature type="region of interest" description="Disordered" evidence="6">
    <location>
        <begin position="18"/>
        <end position="42"/>
    </location>
</feature>
<evidence type="ECO:0000256" key="4">
    <source>
        <dbReference type="ARBA" id="ARBA00022989"/>
    </source>
</evidence>
<dbReference type="SUPFAM" id="SSF103473">
    <property type="entry name" value="MFS general substrate transporter"/>
    <property type="match status" value="1"/>
</dbReference>
<feature type="transmembrane region" description="Helical" evidence="7">
    <location>
        <begin position="215"/>
        <end position="236"/>
    </location>
</feature>
<accession>A0A2S8GIW3</accession>
<dbReference type="PANTHER" id="PTHR43385:SF1">
    <property type="entry name" value="RIBOFLAVIN TRANSPORTER RIBJ"/>
    <property type="match status" value="1"/>
</dbReference>
<feature type="compositionally biased region" description="Basic and acidic residues" evidence="6">
    <location>
        <begin position="23"/>
        <end position="37"/>
    </location>
</feature>
<organism evidence="9 10">
    <name type="scientific">Blastopirellula marina</name>
    <dbReference type="NCBI Taxonomy" id="124"/>
    <lineage>
        <taxon>Bacteria</taxon>
        <taxon>Pseudomonadati</taxon>
        <taxon>Planctomycetota</taxon>
        <taxon>Planctomycetia</taxon>
        <taxon>Pirellulales</taxon>
        <taxon>Pirellulaceae</taxon>
        <taxon>Blastopirellula</taxon>
    </lineage>
</organism>
<feature type="transmembrane region" description="Helical" evidence="7">
    <location>
        <begin position="285"/>
        <end position="310"/>
    </location>
</feature>
<dbReference type="InterPro" id="IPR036259">
    <property type="entry name" value="MFS_trans_sf"/>
</dbReference>
<comment type="subcellular location">
    <subcellularLocation>
        <location evidence="1">Membrane</location>
        <topology evidence="1">Multi-pass membrane protein</topology>
    </subcellularLocation>
</comment>
<gene>
    <name evidence="9" type="ORF">C5Y93_20690</name>
</gene>
<dbReference type="Proteomes" id="UP000237819">
    <property type="component" value="Unassembled WGS sequence"/>
</dbReference>
<feature type="transmembrane region" description="Helical" evidence="7">
    <location>
        <begin position="408"/>
        <end position="427"/>
    </location>
</feature>
<sequence length="470" mass="51141">MNFPGQPFFERSMAAVASLEPKPPQREGSAKPPETKSEAAPATRPDWVVRAVPFFYGWLILPISMVAQFTTSPGQTYGVSLFNTHFSNDLQLSPLDVSFAYMWGTIIASLPMSLVGGFADRFGIRRSMTAVVLIFGCACLFMSQVGGVWSLFLGFLLIRMFGQGSLTLLATNSVDMWFRKRLGFAVGIRNLSMPMALALFPLISEALIDNIGWRSTYVVLGLGVWGLMLPLLLVFFRNRPEDIGQLPDGVKQLPVKPHLSTPVEPESDAHLPQFTLGEALLTRSYWILVTLMSSWAMIATALTFVMVRFLQSRGLSEDDAPVIFLCTALTMAICQFVGGWLADHIKLHWLMSVGAAGLALSVICYANITSVYGCALFGLVFGAAQGVAVSGASSAWARYFGRAHLGKIKGSSMTWIVAGSAAGPYLLNLGADYCGGYEPVLWLFTATFAALAIACMFCTPPHVKYSQPQF</sequence>
<feature type="domain" description="Major facilitator superfamily (MFS) profile" evidence="8">
    <location>
        <begin position="60"/>
        <end position="464"/>
    </location>
</feature>
<keyword evidence="2" id="KW-0813">Transport</keyword>
<dbReference type="GO" id="GO:0016020">
    <property type="term" value="C:membrane"/>
    <property type="evidence" value="ECO:0007669"/>
    <property type="project" value="UniProtKB-SubCell"/>
</dbReference>
<name>A0A2S8GIW3_9BACT</name>
<protein>
    <recommendedName>
        <fullName evidence="8">Major facilitator superfamily (MFS) profile domain-containing protein</fullName>
    </recommendedName>
</protein>
<feature type="transmembrane region" description="Helical" evidence="7">
    <location>
        <begin position="439"/>
        <end position="459"/>
    </location>
</feature>
<evidence type="ECO:0000256" key="1">
    <source>
        <dbReference type="ARBA" id="ARBA00004141"/>
    </source>
</evidence>
<evidence type="ECO:0000256" key="3">
    <source>
        <dbReference type="ARBA" id="ARBA00022692"/>
    </source>
</evidence>
<feature type="transmembrane region" description="Helical" evidence="7">
    <location>
        <begin position="349"/>
        <end position="369"/>
    </location>
</feature>
<dbReference type="PANTHER" id="PTHR43385">
    <property type="entry name" value="RIBOFLAVIN TRANSPORTER RIBJ"/>
    <property type="match status" value="1"/>
</dbReference>
<dbReference type="Gene3D" id="1.20.1250.20">
    <property type="entry name" value="MFS general substrate transporter like domains"/>
    <property type="match status" value="2"/>
</dbReference>
<evidence type="ECO:0000256" key="5">
    <source>
        <dbReference type="ARBA" id="ARBA00023136"/>
    </source>
</evidence>
<feature type="transmembrane region" description="Helical" evidence="7">
    <location>
        <begin position="375"/>
        <end position="396"/>
    </location>
</feature>
<comment type="caution">
    <text evidence="9">The sequence shown here is derived from an EMBL/GenBank/DDBJ whole genome shotgun (WGS) entry which is preliminary data.</text>
</comment>
<keyword evidence="4 7" id="KW-1133">Transmembrane helix</keyword>
<feature type="transmembrane region" description="Helical" evidence="7">
    <location>
        <begin position="100"/>
        <end position="119"/>
    </location>
</feature>
<dbReference type="GO" id="GO:0022857">
    <property type="term" value="F:transmembrane transporter activity"/>
    <property type="evidence" value="ECO:0007669"/>
    <property type="project" value="InterPro"/>
</dbReference>
<feature type="transmembrane region" description="Helical" evidence="7">
    <location>
        <begin position="182"/>
        <end position="203"/>
    </location>
</feature>
<keyword evidence="3 7" id="KW-0812">Transmembrane</keyword>
<dbReference type="InterPro" id="IPR052983">
    <property type="entry name" value="MFS_Riboflavin_Transporter"/>
</dbReference>
<feature type="transmembrane region" description="Helical" evidence="7">
    <location>
        <begin position="126"/>
        <end position="143"/>
    </location>
</feature>
<feature type="transmembrane region" description="Helical" evidence="7">
    <location>
        <begin position="47"/>
        <end position="67"/>
    </location>
</feature>
<proteinExistence type="predicted"/>
<evidence type="ECO:0000313" key="10">
    <source>
        <dbReference type="Proteomes" id="UP000237819"/>
    </source>
</evidence>